<gene>
    <name evidence="1" type="ORF">GCM10009789_62880</name>
</gene>
<proteinExistence type="predicted"/>
<organism evidence="1 2">
    <name type="scientific">Kribbella sancticallisti</name>
    <dbReference type="NCBI Taxonomy" id="460087"/>
    <lineage>
        <taxon>Bacteria</taxon>
        <taxon>Bacillati</taxon>
        <taxon>Actinomycetota</taxon>
        <taxon>Actinomycetes</taxon>
        <taxon>Propionibacteriales</taxon>
        <taxon>Kribbellaceae</taxon>
        <taxon>Kribbella</taxon>
    </lineage>
</organism>
<accession>A0ABN2E923</accession>
<evidence type="ECO:0000313" key="1">
    <source>
        <dbReference type="EMBL" id="GAA1600111.1"/>
    </source>
</evidence>
<keyword evidence="2" id="KW-1185">Reference proteome</keyword>
<protein>
    <submittedName>
        <fullName evidence="1">Uncharacterized protein</fullName>
    </submittedName>
</protein>
<comment type="caution">
    <text evidence="1">The sequence shown here is derived from an EMBL/GenBank/DDBJ whole genome shotgun (WGS) entry which is preliminary data.</text>
</comment>
<dbReference type="Proteomes" id="UP001500393">
    <property type="component" value="Unassembled WGS sequence"/>
</dbReference>
<dbReference type="EMBL" id="BAAAOS010000048">
    <property type="protein sequence ID" value="GAA1600111.1"/>
    <property type="molecule type" value="Genomic_DNA"/>
</dbReference>
<evidence type="ECO:0000313" key="2">
    <source>
        <dbReference type="Proteomes" id="UP001500393"/>
    </source>
</evidence>
<sequence>MSRTHAPAYYARVARPDPCVLEVVSKLAREPWTDRPECVHPVLGSIARMVHDHSSKAGRRALLPLAPAFIGTAHAGFERSARLVALCVSTALTSAGQISPDEHTRLSRAHQTALYFLGTRPDHAAWWLPVLDRVGLGEPFYRTFVATEHAAEAVVVTARATDGDNDVRLRRLLKQCLATV</sequence>
<reference evidence="1 2" key="1">
    <citation type="journal article" date="2019" name="Int. J. Syst. Evol. Microbiol.">
        <title>The Global Catalogue of Microorganisms (GCM) 10K type strain sequencing project: providing services to taxonomists for standard genome sequencing and annotation.</title>
        <authorList>
            <consortium name="The Broad Institute Genomics Platform"/>
            <consortium name="The Broad Institute Genome Sequencing Center for Infectious Disease"/>
            <person name="Wu L."/>
            <person name="Ma J."/>
        </authorList>
    </citation>
    <scope>NUCLEOTIDE SEQUENCE [LARGE SCALE GENOMIC DNA]</scope>
    <source>
        <strain evidence="1 2">JCM 14969</strain>
    </source>
</reference>
<name>A0ABN2E923_9ACTN</name>
<dbReference type="RefSeq" id="WP_344220337.1">
    <property type="nucleotide sequence ID" value="NZ_BAAAOS010000048.1"/>
</dbReference>